<comment type="caution">
    <text evidence="2">The sequence shown here is derived from an EMBL/GenBank/DDBJ whole genome shotgun (WGS) entry which is preliminary data.</text>
</comment>
<dbReference type="Proteomes" id="UP000499080">
    <property type="component" value="Unassembled WGS sequence"/>
</dbReference>
<evidence type="ECO:0000256" key="1">
    <source>
        <dbReference type="SAM" id="MobiDB-lite"/>
    </source>
</evidence>
<gene>
    <name evidence="2" type="ORF">AVEN_32047_2</name>
</gene>
<feature type="region of interest" description="Disordered" evidence="1">
    <location>
        <begin position="31"/>
        <end position="62"/>
    </location>
</feature>
<feature type="compositionally biased region" description="Low complexity" evidence="1">
    <location>
        <begin position="39"/>
        <end position="48"/>
    </location>
</feature>
<dbReference type="AlphaFoldDB" id="A0A4Y2PVU6"/>
<reference evidence="2 3" key="1">
    <citation type="journal article" date="2019" name="Sci. Rep.">
        <title>Orb-weaving spider Araneus ventricosus genome elucidates the spidroin gene catalogue.</title>
        <authorList>
            <person name="Kono N."/>
            <person name="Nakamura H."/>
            <person name="Ohtoshi R."/>
            <person name="Moran D.A.P."/>
            <person name="Shinohara A."/>
            <person name="Yoshida Y."/>
            <person name="Fujiwara M."/>
            <person name="Mori M."/>
            <person name="Tomita M."/>
            <person name="Arakawa K."/>
        </authorList>
    </citation>
    <scope>NUCLEOTIDE SEQUENCE [LARGE SCALE GENOMIC DNA]</scope>
</reference>
<dbReference type="EMBL" id="BGPR01012431">
    <property type="protein sequence ID" value="GBN56028.1"/>
    <property type="molecule type" value="Genomic_DNA"/>
</dbReference>
<organism evidence="2 3">
    <name type="scientific">Araneus ventricosus</name>
    <name type="common">Orbweaver spider</name>
    <name type="synonym">Epeira ventricosa</name>
    <dbReference type="NCBI Taxonomy" id="182803"/>
    <lineage>
        <taxon>Eukaryota</taxon>
        <taxon>Metazoa</taxon>
        <taxon>Ecdysozoa</taxon>
        <taxon>Arthropoda</taxon>
        <taxon>Chelicerata</taxon>
        <taxon>Arachnida</taxon>
        <taxon>Araneae</taxon>
        <taxon>Araneomorphae</taxon>
        <taxon>Entelegynae</taxon>
        <taxon>Araneoidea</taxon>
        <taxon>Araneidae</taxon>
        <taxon>Araneus</taxon>
    </lineage>
</organism>
<protein>
    <submittedName>
        <fullName evidence="2">Uncharacterized protein</fullName>
    </submittedName>
</protein>
<sequence length="101" mass="11053">MKLLRVYGGLVHVKSDVVGFKSLPAGVVRKFGEEGTGSGVSSSSYGRGSKLRGPSQNNPRTALKRDVNITKLNWLLYFRAGVQSDSDEKKQRILWAATISK</sequence>
<keyword evidence="3" id="KW-1185">Reference proteome</keyword>
<name>A0A4Y2PVU6_ARAVE</name>
<proteinExistence type="predicted"/>
<evidence type="ECO:0000313" key="3">
    <source>
        <dbReference type="Proteomes" id="UP000499080"/>
    </source>
</evidence>
<evidence type="ECO:0000313" key="2">
    <source>
        <dbReference type="EMBL" id="GBN56028.1"/>
    </source>
</evidence>
<accession>A0A4Y2PVU6</accession>